<keyword evidence="6" id="KW-1185">Reference proteome</keyword>
<sequence length="366" mass="40204">MRLFFDARFTRTDRHDGISRYGSCLLAAVIEQARGTDVSVTAIVCDPRQLSLLPPCEHVVLSGPMSPREPFIARDLNRLGADVVFSTMQTMGSWGRRYRLILTLHDLIYYDHPEPPHDLPAPVRGAWRLYHRAYWPQRLMLDRADAVAAVSATTAGLIAAHRLTKRPVRVVANAAQPLAQPPRRAPGHAARSLVYMGAFLPYKNVEALIRALDHLPGYTLHLASKIAPERERALRALVPDRARVAFHRGVTDDEYHALLDSATALVTASRAEGFGLPVIEAMMRAAPVAISDLPIFHEIADTAAEYFDPESPAAIAAAVRRLEDPEVWAARSAAGPDQARTFSWESSARGLLELAGELAAQGPVRS</sequence>
<keyword evidence="1" id="KW-0328">Glycosyltransferase</keyword>
<dbReference type="GO" id="GO:0016757">
    <property type="term" value="F:glycosyltransferase activity"/>
    <property type="evidence" value="ECO:0007669"/>
    <property type="project" value="UniProtKB-KW"/>
</dbReference>
<protein>
    <submittedName>
        <fullName evidence="5">Glycosyltransferase</fullName>
    </submittedName>
</protein>
<dbReference type="PANTHER" id="PTHR46401:SF2">
    <property type="entry name" value="GLYCOSYLTRANSFERASE WBBK-RELATED"/>
    <property type="match status" value="1"/>
</dbReference>
<evidence type="ECO:0000256" key="1">
    <source>
        <dbReference type="ARBA" id="ARBA00022676"/>
    </source>
</evidence>
<name>A0A6N9H5I0_9MICO</name>
<dbReference type="Gene3D" id="3.40.50.2000">
    <property type="entry name" value="Glycogen Phosphorylase B"/>
    <property type="match status" value="2"/>
</dbReference>
<feature type="domain" description="Glycosyl transferase family 1" evidence="3">
    <location>
        <begin position="193"/>
        <end position="324"/>
    </location>
</feature>
<dbReference type="Proteomes" id="UP000469215">
    <property type="component" value="Unassembled WGS sequence"/>
</dbReference>
<accession>A0A6N9H5I0</accession>
<evidence type="ECO:0000313" key="5">
    <source>
        <dbReference type="EMBL" id="MYM19143.1"/>
    </source>
</evidence>
<reference evidence="5 6" key="1">
    <citation type="submission" date="2020-01" db="EMBL/GenBank/DDBJ databases">
        <authorList>
            <person name="Deng T."/>
        </authorList>
    </citation>
    <scope>NUCLEOTIDE SEQUENCE [LARGE SCALE GENOMIC DNA]</scope>
    <source>
        <strain evidence="5 6">5221</strain>
    </source>
</reference>
<dbReference type="InterPro" id="IPR001296">
    <property type="entry name" value="Glyco_trans_1"/>
</dbReference>
<evidence type="ECO:0000313" key="6">
    <source>
        <dbReference type="Proteomes" id="UP000469215"/>
    </source>
</evidence>
<organism evidence="5 6">
    <name type="scientific">Brevibacterium rongguiense</name>
    <dbReference type="NCBI Taxonomy" id="2695267"/>
    <lineage>
        <taxon>Bacteria</taxon>
        <taxon>Bacillati</taxon>
        <taxon>Actinomycetota</taxon>
        <taxon>Actinomycetes</taxon>
        <taxon>Micrococcales</taxon>
        <taxon>Brevibacteriaceae</taxon>
        <taxon>Brevibacterium</taxon>
    </lineage>
</organism>
<evidence type="ECO:0000259" key="3">
    <source>
        <dbReference type="Pfam" id="PF00534"/>
    </source>
</evidence>
<feature type="domain" description="Glycosyltransferase subfamily 4-like N-terminal" evidence="4">
    <location>
        <begin position="71"/>
        <end position="174"/>
    </location>
</feature>
<dbReference type="GO" id="GO:0009103">
    <property type="term" value="P:lipopolysaccharide biosynthetic process"/>
    <property type="evidence" value="ECO:0007669"/>
    <property type="project" value="TreeGrafter"/>
</dbReference>
<gene>
    <name evidence="5" type="ORF">GSY69_03945</name>
</gene>
<comment type="caution">
    <text evidence="5">The sequence shown here is derived from an EMBL/GenBank/DDBJ whole genome shotgun (WGS) entry which is preliminary data.</text>
</comment>
<dbReference type="SUPFAM" id="SSF53756">
    <property type="entry name" value="UDP-Glycosyltransferase/glycogen phosphorylase"/>
    <property type="match status" value="1"/>
</dbReference>
<keyword evidence="2 5" id="KW-0808">Transferase</keyword>
<dbReference type="EMBL" id="WWEQ01000010">
    <property type="protein sequence ID" value="MYM19143.1"/>
    <property type="molecule type" value="Genomic_DNA"/>
</dbReference>
<dbReference type="PANTHER" id="PTHR46401">
    <property type="entry name" value="GLYCOSYLTRANSFERASE WBBK-RELATED"/>
    <property type="match status" value="1"/>
</dbReference>
<dbReference type="Pfam" id="PF13439">
    <property type="entry name" value="Glyco_transf_4"/>
    <property type="match status" value="1"/>
</dbReference>
<evidence type="ECO:0000259" key="4">
    <source>
        <dbReference type="Pfam" id="PF13439"/>
    </source>
</evidence>
<proteinExistence type="predicted"/>
<dbReference type="CDD" id="cd03809">
    <property type="entry name" value="GT4_MtfB-like"/>
    <property type="match status" value="1"/>
</dbReference>
<dbReference type="RefSeq" id="WP_160952577.1">
    <property type="nucleotide sequence ID" value="NZ_WWEQ01000010.1"/>
</dbReference>
<evidence type="ECO:0000256" key="2">
    <source>
        <dbReference type="ARBA" id="ARBA00022679"/>
    </source>
</evidence>
<dbReference type="Pfam" id="PF00534">
    <property type="entry name" value="Glycos_transf_1"/>
    <property type="match status" value="1"/>
</dbReference>
<dbReference type="AlphaFoldDB" id="A0A6N9H5I0"/>
<dbReference type="InterPro" id="IPR028098">
    <property type="entry name" value="Glyco_trans_4-like_N"/>
</dbReference>